<keyword evidence="3" id="KW-0732">Signal</keyword>
<accession>A0A2P8CCI0</accession>
<dbReference type="InterPro" id="IPR050288">
    <property type="entry name" value="Cellulose_deg_GH3"/>
</dbReference>
<dbReference type="PANTHER" id="PTHR42715:SF10">
    <property type="entry name" value="BETA-GLUCOSIDASE"/>
    <property type="match status" value="1"/>
</dbReference>
<keyword evidence="8" id="KW-1185">Reference proteome</keyword>
<dbReference type="InterPro" id="IPR001764">
    <property type="entry name" value="Glyco_hydro_3_N"/>
</dbReference>
<evidence type="ECO:0000313" key="8">
    <source>
        <dbReference type="Proteomes" id="UP000396862"/>
    </source>
</evidence>
<dbReference type="Proteomes" id="UP000396862">
    <property type="component" value="Unassembled WGS sequence"/>
</dbReference>
<feature type="domain" description="Fibronectin type III-like" evidence="4">
    <location>
        <begin position="712"/>
        <end position="783"/>
    </location>
</feature>
<comment type="similarity">
    <text evidence="1">Belongs to the glycosyl hydrolase 3 family.</text>
</comment>
<dbReference type="InterPro" id="IPR013783">
    <property type="entry name" value="Ig-like_fold"/>
</dbReference>
<reference evidence="5 8" key="2">
    <citation type="submission" date="2019-10" db="EMBL/GenBank/DDBJ databases">
        <title>Prolixibacter strains distinguished by the presence of nitrate reductase genes were adept at nitrate-dependent anaerobic corrosion of metallic iron and carbon steel.</title>
        <authorList>
            <person name="Iino T."/>
            <person name="Shono N."/>
            <person name="Ito K."/>
            <person name="Nakamura R."/>
            <person name="Sueoka K."/>
            <person name="Harayama S."/>
            <person name="Ohkuma M."/>
        </authorList>
    </citation>
    <scope>NUCLEOTIDE SEQUENCE [LARGE SCALE GENOMIC DNA]</scope>
    <source>
        <strain evidence="5 8">MIC1-1</strain>
    </source>
</reference>
<dbReference type="Pfam" id="PF01915">
    <property type="entry name" value="Glyco_hydro_3_C"/>
    <property type="match status" value="1"/>
</dbReference>
<dbReference type="GO" id="GO:0005975">
    <property type="term" value="P:carbohydrate metabolic process"/>
    <property type="evidence" value="ECO:0007669"/>
    <property type="project" value="InterPro"/>
</dbReference>
<reference evidence="6 7" key="1">
    <citation type="submission" date="2018-03" db="EMBL/GenBank/DDBJ databases">
        <title>Genomic Encyclopedia of Archaeal and Bacterial Type Strains, Phase II (KMG-II): from individual species to whole genera.</title>
        <authorList>
            <person name="Goeker M."/>
        </authorList>
    </citation>
    <scope>NUCLEOTIDE SEQUENCE [LARGE SCALE GENOMIC DNA]</scope>
    <source>
        <strain evidence="6 7">DSM 27267</strain>
    </source>
</reference>
<proteinExistence type="inferred from homology"/>
<comment type="caution">
    <text evidence="6">The sequence shown here is derived from an EMBL/GenBank/DDBJ whole genome shotgun (WGS) entry which is preliminary data.</text>
</comment>
<dbReference type="InterPro" id="IPR036881">
    <property type="entry name" value="Glyco_hydro_3_C_sf"/>
</dbReference>
<dbReference type="InterPro" id="IPR026891">
    <property type="entry name" value="Fn3-like"/>
</dbReference>
<evidence type="ECO:0000313" key="7">
    <source>
        <dbReference type="Proteomes" id="UP000240621"/>
    </source>
</evidence>
<dbReference type="GO" id="GO:0008422">
    <property type="term" value="F:beta-glucosidase activity"/>
    <property type="evidence" value="ECO:0007669"/>
    <property type="project" value="UniProtKB-ARBA"/>
</dbReference>
<gene>
    <name evidence="6" type="ORF">CLV93_10524</name>
    <name evidence="5" type="ORF">JCM18694_17890</name>
</gene>
<dbReference type="FunFam" id="2.60.40.10:FF:000495">
    <property type="entry name" value="Periplasmic beta-glucosidase"/>
    <property type="match status" value="1"/>
</dbReference>
<dbReference type="RefSeq" id="WP_246187223.1">
    <property type="nucleotide sequence ID" value="NZ_BLAU01000001.1"/>
</dbReference>
<dbReference type="InterPro" id="IPR036962">
    <property type="entry name" value="Glyco_hydro_3_N_sf"/>
</dbReference>
<organism evidence="6 7">
    <name type="scientific">Prolixibacter denitrificans</name>
    <dbReference type="NCBI Taxonomy" id="1541063"/>
    <lineage>
        <taxon>Bacteria</taxon>
        <taxon>Pseudomonadati</taxon>
        <taxon>Bacteroidota</taxon>
        <taxon>Bacteroidia</taxon>
        <taxon>Marinilabiliales</taxon>
        <taxon>Prolixibacteraceae</taxon>
        <taxon>Prolixibacter</taxon>
    </lineage>
</organism>
<dbReference type="Proteomes" id="UP000240621">
    <property type="component" value="Unassembled WGS sequence"/>
</dbReference>
<dbReference type="SMART" id="SM01217">
    <property type="entry name" value="Fn3_like"/>
    <property type="match status" value="1"/>
</dbReference>
<name>A0A2P8CCI0_9BACT</name>
<dbReference type="Gene3D" id="3.20.20.300">
    <property type="entry name" value="Glycoside hydrolase, family 3, N-terminal domain"/>
    <property type="match status" value="1"/>
</dbReference>
<feature type="chain" id="PRO_5015192716" evidence="3">
    <location>
        <begin position="25"/>
        <end position="819"/>
    </location>
</feature>
<dbReference type="AlphaFoldDB" id="A0A2P8CCI0"/>
<dbReference type="SUPFAM" id="SSF51445">
    <property type="entry name" value="(Trans)glycosidases"/>
    <property type="match status" value="1"/>
</dbReference>
<dbReference type="Pfam" id="PF14310">
    <property type="entry name" value="Fn3-like"/>
    <property type="match status" value="1"/>
</dbReference>
<dbReference type="PANTHER" id="PTHR42715">
    <property type="entry name" value="BETA-GLUCOSIDASE"/>
    <property type="match status" value="1"/>
</dbReference>
<dbReference type="InterPro" id="IPR017853">
    <property type="entry name" value="GH"/>
</dbReference>
<dbReference type="Gene3D" id="3.40.50.1700">
    <property type="entry name" value="Glycoside hydrolase family 3 C-terminal domain"/>
    <property type="match status" value="1"/>
</dbReference>
<protein>
    <submittedName>
        <fullName evidence="6">Beta-glucosidase</fullName>
    </submittedName>
    <submittedName>
        <fullName evidence="5">Glycosyl hydrolase</fullName>
    </submittedName>
</protein>
<dbReference type="EMBL" id="PYGC01000005">
    <property type="protein sequence ID" value="PSK82632.1"/>
    <property type="molecule type" value="Genomic_DNA"/>
</dbReference>
<feature type="signal peptide" evidence="3">
    <location>
        <begin position="1"/>
        <end position="24"/>
    </location>
</feature>
<dbReference type="PRINTS" id="PR00133">
    <property type="entry name" value="GLHYDRLASE3"/>
</dbReference>
<evidence type="ECO:0000256" key="1">
    <source>
        <dbReference type="ARBA" id="ARBA00005336"/>
    </source>
</evidence>
<evidence type="ECO:0000313" key="6">
    <source>
        <dbReference type="EMBL" id="PSK82632.1"/>
    </source>
</evidence>
<dbReference type="InterPro" id="IPR002772">
    <property type="entry name" value="Glyco_hydro_3_C"/>
</dbReference>
<evidence type="ECO:0000313" key="5">
    <source>
        <dbReference type="EMBL" id="GET21543.1"/>
    </source>
</evidence>
<evidence type="ECO:0000256" key="2">
    <source>
        <dbReference type="ARBA" id="ARBA00022801"/>
    </source>
</evidence>
<dbReference type="SUPFAM" id="SSF52279">
    <property type="entry name" value="Beta-D-glucan exohydrolase, C-terminal domain"/>
    <property type="match status" value="1"/>
</dbReference>
<dbReference type="Pfam" id="PF00933">
    <property type="entry name" value="Glyco_hydro_3"/>
    <property type="match status" value="1"/>
</dbReference>
<dbReference type="EMBL" id="BLAU01000001">
    <property type="protein sequence ID" value="GET21543.1"/>
    <property type="molecule type" value="Genomic_DNA"/>
</dbReference>
<keyword evidence="2 5" id="KW-0378">Hydrolase</keyword>
<evidence type="ECO:0000256" key="3">
    <source>
        <dbReference type="SAM" id="SignalP"/>
    </source>
</evidence>
<sequence>MKQFHKHLLLGALFLMFSSHWATAQKPKLGEASISKVISAMTLQQKAELVIGTGMHFEIPDSIKDKLPGGGANSPFFQAPDTTLGKAYNEMLEKLQKIVPGAAGHTAMFPEFNISTMVLTDGPAGLRIQPKRKGTDQTYYCTAFPIATLLASTWDKDLVTKVGEAMGNEVLEYGSDVLLAPGMNIQRNPLCGRNFEYYSEDPFVTGQMAAAMVKGIQSEGVGTSIKHFVANNQETNRLSVNTIVSERALREIYLEGFRIAVEEANPWTVMSSYNKVNGTYTSESGDLLTKILRDDWGFKGYVMTDWTGGSDVIAQMEAGNDLIMPGNTKQIHEIINAVKSGKLDEKILDRNIARILKVLMMSPDYKGFHHTDKPDLKAHAAITRRAATDGMVLLKNNNSALPFAENIKDVAAFGNTSYEMITGGTGSGDVNEAYTISLTDGLKNDGYTTDASLKGTYESYIKDERAHQPKPKNILAAMMGARMPVTEMNVTPELAKEMAAKTDVALITIGRNSGEGGDREAAPGDFDLTKTEKAMIQNVTDAYHAAGKKAIVILNIGGVIETASWRDIPDAILLAWQPGQESGNSIADVLSGKANPSGKLAVTFPMKYSDVPSSDNFPGHAVKTDKPMDDKADGSGFSFMRRVPWEVTYHDGIYVGYRYYDAFNVKPAYEFGYGLSYTTFEYSNLKLSSDKFDGSLTITMNVKNTGKVAGQEAVQLYVSAPKGSINKPVKELKDFGKTKSLKPGESQTLTFKLSPRSLASFHTDSSEWIADAGTYKVEVGASSRDIRLNGTFDLDKELMVKKVNKALAPAAPVKEIQPK</sequence>
<dbReference type="Gene3D" id="2.60.40.10">
    <property type="entry name" value="Immunoglobulins"/>
    <property type="match status" value="1"/>
</dbReference>
<evidence type="ECO:0000259" key="4">
    <source>
        <dbReference type="SMART" id="SM01217"/>
    </source>
</evidence>